<comment type="caution">
    <text evidence="6">The sequence shown here is derived from an EMBL/GenBank/DDBJ whole genome shotgun (WGS) entry which is preliminary data.</text>
</comment>
<evidence type="ECO:0000256" key="1">
    <source>
        <dbReference type="ARBA" id="ARBA00010541"/>
    </source>
</evidence>
<keyword evidence="4" id="KW-0812">Transmembrane</keyword>
<organism evidence="6 7">
    <name type="scientific">Clostridium celatum DSM 1785</name>
    <dbReference type="NCBI Taxonomy" id="545697"/>
    <lineage>
        <taxon>Bacteria</taxon>
        <taxon>Bacillati</taxon>
        <taxon>Bacillota</taxon>
        <taxon>Clostridia</taxon>
        <taxon>Eubacteriales</taxon>
        <taxon>Clostridiaceae</taxon>
        <taxon>Clostridium</taxon>
    </lineage>
</organism>
<dbReference type="EMBL" id="AMEZ01000041">
    <property type="protein sequence ID" value="EKY27248.1"/>
    <property type="molecule type" value="Genomic_DNA"/>
</dbReference>
<evidence type="ECO:0000313" key="6">
    <source>
        <dbReference type="EMBL" id="EKY27248.1"/>
    </source>
</evidence>
<feature type="transmembrane region" description="Helical" evidence="4">
    <location>
        <begin position="35"/>
        <end position="53"/>
    </location>
</feature>
<dbReference type="PROSITE" id="PS50106">
    <property type="entry name" value="PDZ"/>
    <property type="match status" value="1"/>
</dbReference>
<dbReference type="HOGENOM" id="CLU_020120_0_0_9"/>
<dbReference type="PATRIC" id="fig|545697.3.peg.1478"/>
<comment type="similarity">
    <text evidence="1">Belongs to the peptidase S1C family.</text>
</comment>
<protein>
    <recommendedName>
        <fullName evidence="5">PDZ domain-containing protein</fullName>
    </recommendedName>
</protein>
<dbReference type="InterPro" id="IPR001940">
    <property type="entry name" value="Peptidase_S1C"/>
</dbReference>
<dbReference type="Pfam" id="PF13365">
    <property type="entry name" value="Trypsin_2"/>
    <property type="match status" value="1"/>
</dbReference>
<accession>L1QGZ6</accession>
<sequence length="377" mass="42140">MTNYKKNKNTSRTPHYKIRNIIFENKNNKRIKFKILIKIILYILVVSILGAFISNISITYRYGGLIKRIQNVEKNGDTIILDYTKIIKEVAPSLVTISDSKDKLLEKKYFDNNITGVVIDSNGIILTNYSAIKNKSQIFVNLYKTMEEPIEAKLLVFDESIDLAIIKISVEEELEAVKIAEINDIKEGQGIVILGNAINSDYVGSVIPGIITSRDEKILNKDNREYSLLQVSAVINNKNTGGVICNSNGEVIALANLTITKEKNENGLYYGLEISGLQEMVNSTNSFKSILGIKEGGIIVDKMSEFTGFYIDELVKNGSAYKAGIKPTDIIVKIDGHQVINVEDIIYILQSKKKDDILECSILSDGELKEVEIKVTE</sequence>
<dbReference type="GO" id="GO:0006508">
    <property type="term" value="P:proteolysis"/>
    <property type="evidence" value="ECO:0007669"/>
    <property type="project" value="UniProtKB-KW"/>
</dbReference>
<dbReference type="Proteomes" id="UP000010420">
    <property type="component" value="Unassembled WGS sequence"/>
</dbReference>
<keyword evidence="4" id="KW-0472">Membrane</keyword>
<evidence type="ECO:0000313" key="7">
    <source>
        <dbReference type="Proteomes" id="UP000010420"/>
    </source>
</evidence>
<dbReference type="eggNOG" id="COG0265">
    <property type="taxonomic scope" value="Bacteria"/>
</dbReference>
<dbReference type="SUPFAM" id="SSF50494">
    <property type="entry name" value="Trypsin-like serine proteases"/>
    <property type="match status" value="1"/>
</dbReference>
<dbReference type="RefSeq" id="WP_005212864.1">
    <property type="nucleotide sequence ID" value="NZ_KB291633.1"/>
</dbReference>
<dbReference type="InterPro" id="IPR036034">
    <property type="entry name" value="PDZ_sf"/>
</dbReference>
<dbReference type="InterPro" id="IPR001478">
    <property type="entry name" value="PDZ"/>
</dbReference>
<dbReference type="STRING" id="545697.HMPREF0216_01500"/>
<dbReference type="Gene3D" id="2.30.42.10">
    <property type="match status" value="1"/>
</dbReference>
<evidence type="ECO:0000259" key="5">
    <source>
        <dbReference type="PROSITE" id="PS50106"/>
    </source>
</evidence>
<evidence type="ECO:0000256" key="2">
    <source>
        <dbReference type="ARBA" id="ARBA00022670"/>
    </source>
</evidence>
<keyword evidence="4" id="KW-1133">Transmembrane helix</keyword>
<keyword evidence="2" id="KW-0645">Protease</keyword>
<feature type="domain" description="PDZ" evidence="5">
    <location>
        <begin position="258"/>
        <end position="351"/>
    </location>
</feature>
<dbReference type="PANTHER" id="PTHR22939">
    <property type="entry name" value="SERINE PROTEASE FAMILY S1C HTRA-RELATED"/>
    <property type="match status" value="1"/>
</dbReference>
<gene>
    <name evidence="6" type="ORF">HMPREF0216_01500</name>
</gene>
<dbReference type="SUPFAM" id="SSF50156">
    <property type="entry name" value="PDZ domain-like"/>
    <property type="match status" value="1"/>
</dbReference>
<proteinExistence type="inferred from homology"/>
<evidence type="ECO:0000256" key="4">
    <source>
        <dbReference type="SAM" id="Phobius"/>
    </source>
</evidence>
<dbReference type="PANTHER" id="PTHR22939:SF129">
    <property type="entry name" value="SERINE PROTEASE HTRA2, MITOCHONDRIAL"/>
    <property type="match status" value="1"/>
</dbReference>
<dbReference type="InterPro" id="IPR009003">
    <property type="entry name" value="Peptidase_S1_PA"/>
</dbReference>
<name>L1QGZ6_9CLOT</name>
<keyword evidence="3" id="KW-0378">Hydrolase</keyword>
<keyword evidence="7" id="KW-1185">Reference proteome</keyword>
<dbReference type="PRINTS" id="PR00834">
    <property type="entry name" value="PROTEASES2C"/>
</dbReference>
<dbReference type="OrthoDB" id="9758917at2"/>
<reference evidence="6 7" key="1">
    <citation type="submission" date="2012-05" db="EMBL/GenBank/DDBJ databases">
        <authorList>
            <person name="Weinstock G."/>
            <person name="Sodergren E."/>
            <person name="Lobos E.A."/>
            <person name="Fulton L."/>
            <person name="Fulton R."/>
            <person name="Courtney L."/>
            <person name="Fronick C."/>
            <person name="O'Laughlin M."/>
            <person name="Godfrey J."/>
            <person name="Wilson R.M."/>
            <person name="Miner T."/>
            <person name="Farmer C."/>
            <person name="Delehaunty K."/>
            <person name="Cordes M."/>
            <person name="Minx P."/>
            <person name="Tomlinson C."/>
            <person name="Chen J."/>
            <person name="Wollam A."/>
            <person name="Pepin K.H."/>
            <person name="Bhonagiri V."/>
            <person name="Zhang X."/>
            <person name="Suruliraj S."/>
            <person name="Warren W."/>
            <person name="Mitreva M."/>
            <person name="Mardis E.R."/>
            <person name="Wilson R.K."/>
        </authorList>
    </citation>
    <scope>NUCLEOTIDE SEQUENCE [LARGE SCALE GENOMIC DNA]</scope>
    <source>
        <strain evidence="6 7">DSM 1785</strain>
    </source>
</reference>
<dbReference type="AlphaFoldDB" id="L1QGZ6"/>
<dbReference type="GO" id="GO:0004252">
    <property type="term" value="F:serine-type endopeptidase activity"/>
    <property type="evidence" value="ECO:0007669"/>
    <property type="project" value="InterPro"/>
</dbReference>
<dbReference type="Gene3D" id="2.40.10.120">
    <property type="match status" value="1"/>
</dbReference>
<dbReference type="Pfam" id="PF17820">
    <property type="entry name" value="PDZ_6"/>
    <property type="match status" value="1"/>
</dbReference>
<dbReference type="SMART" id="SM00228">
    <property type="entry name" value="PDZ"/>
    <property type="match status" value="1"/>
</dbReference>
<evidence type="ECO:0000256" key="3">
    <source>
        <dbReference type="ARBA" id="ARBA00022801"/>
    </source>
</evidence>
<dbReference type="InterPro" id="IPR041489">
    <property type="entry name" value="PDZ_6"/>
</dbReference>